<dbReference type="GO" id="GO:0003677">
    <property type="term" value="F:DNA binding"/>
    <property type="evidence" value="ECO:0007669"/>
    <property type="project" value="UniProtKB-UniRule"/>
</dbReference>
<keyword evidence="1" id="KW-0539">Nucleus</keyword>
<feature type="domain" description="HMG box" evidence="4">
    <location>
        <begin position="166"/>
        <end position="239"/>
    </location>
</feature>
<dbReference type="EMBL" id="JAFIQS010000007">
    <property type="protein sequence ID" value="KAG5167245.1"/>
    <property type="molecule type" value="Genomic_DNA"/>
</dbReference>
<dbReference type="InterPro" id="IPR036910">
    <property type="entry name" value="HMG_box_dom_sf"/>
</dbReference>
<dbReference type="OrthoDB" id="10625546at2759"/>
<feature type="compositionally biased region" description="Basic and acidic residues" evidence="3">
    <location>
        <begin position="69"/>
        <end position="142"/>
    </location>
</feature>
<comment type="caution">
    <text evidence="5">The sequence shown here is derived from an EMBL/GenBank/DDBJ whole genome shotgun (WGS) entry which is preliminary data.</text>
</comment>
<dbReference type="CDD" id="cd00084">
    <property type="entry name" value="HMG-box_SF"/>
    <property type="match status" value="1"/>
</dbReference>
<accession>A0A8H7XSX0</accession>
<keyword evidence="1" id="KW-0238">DNA-binding</keyword>
<sequence length="339" mass="37031">MLYAVLRTSWTRTRGPLAATTTTFLRPVGVSSLLAGVAATATRRTFLTSARVDTPASSSSSKSSSARTTSKDKTAKEKPKAKSAEAKEKAKAKSAEAKEKAKAAKEKAKAAKEKAKAAKEKAKAAKRERAEAQRERKEARKEAQRKKKAEKAAAEKAAKQNAKNPFRKPMNAFNNFLQQAFKDATPEGGKYVVPAGSDMRTEFAKVAQKWASMSEEEKQKYAVDPKSFQEYHEKVAAWRATLTNKERKILKSKSKSSGIRGVNLFFKDNFPKSLEGTTFADVTRDLRAKYNALSAEEIAVYDERARVINDAKKEEKAKAKAERKAAKEAAAAAASAASA</sequence>
<reference evidence="5" key="1">
    <citation type="submission" date="2021-02" db="EMBL/GenBank/DDBJ databases">
        <title>Psilocybe cubensis genome.</title>
        <authorList>
            <person name="Mckernan K.J."/>
            <person name="Crawford S."/>
            <person name="Trippe A."/>
            <person name="Kane L.T."/>
            <person name="Mclaughlin S."/>
        </authorList>
    </citation>
    <scope>NUCLEOTIDE SEQUENCE [LARGE SCALE GENOMIC DNA]</scope>
    <source>
        <strain evidence="5">MGC-MH-2018</strain>
    </source>
</reference>
<feature type="compositionally biased region" description="Low complexity" evidence="3">
    <location>
        <begin position="56"/>
        <end position="68"/>
    </location>
</feature>
<evidence type="ECO:0000256" key="3">
    <source>
        <dbReference type="SAM" id="MobiDB-lite"/>
    </source>
</evidence>
<organism evidence="5">
    <name type="scientific">Psilocybe cubensis</name>
    <name type="common">Psychedelic mushroom</name>
    <name type="synonym">Stropharia cubensis</name>
    <dbReference type="NCBI Taxonomy" id="181762"/>
    <lineage>
        <taxon>Eukaryota</taxon>
        <taxon>Fungi</taxon>
        <taxon>Dikarya</taxon>
        <taxon>Basidiomycota</taxon>
        <taxon>Agaricomycotina</taxon>
        <taxon>Agaricomycetes</taxon>
        <taxon>Agaricomycetidae</taxon>
        <taxon>Agaricales</taxon>
        <taxon>Agaricineae</taxon>
        <taxon>Strophariaceae</taxon>
        <taxon>Psilocybe</taxon>
    </lineage>
</organism>
<feature type="DNA-binding region" description="HMG box" evidence="1">
    <location>
        <begin position="166"/>
        <end position="239"/>
    </location>
</feature>
<dbReference type="AlphaFoldDB" id="A0A8H7XSX0"/>
<dbReference type="PROSITE" id="PS50118">
    <property type="entry name" value="HMG_BOX_2"/>
    <property type="match status" value="1"/>
</dbReference>
<feature type="coiled-coil region" evidence="2">
    <location>
        <begin position="304"/>
        <end position="336"/>
    </location>
</feature>
<dbReference type="SUPFAM" id="SSF47095">
    <property type="entry name" value="HMG-box"/>
    <property type="match status" value="1"/>
</dbReference>
<dbReference type="Gene3D" id="1.10.30.10">
    <property type="entry name" value="High mobility group box domain"/>
    <property type="match status" value="2"/>
</dbReference>
<keyword evidence="2" id="KW-0175">Coiled coil</keyword>
<protein>
    <recommendedName>
        <fullName evidence="4">HMG box domain-containing protein</fullName>
    </recommendedName>
</protein>
<name>A0A8H7XSX0_PSICU</name>
<gene>
    <name evidence="5" type="ORF">JR316_007590</name>
</gene>
<dbReference type="GO" id="GO:0005634">
    <property type="term" value="C:nucleus"/>
    <property type="evidence" value="ECO:0007669"/>
    <property type="project" value="UniProtKB-UniRule"/>
</dbReference>
<evidence type="ECO:0000259" key="4">
    <source>
        <dbReference type="PROSITE" id="PS50118"/>
    </source>
</evidence>
<proteinExistence type="predicted"/>
<dbReference type="InterPro" id="IPR009071">
    <property type="entry name" value="HMG_box_dom"/>
</dbReference>
<evidence type="ECO:0000256" key="1">
    <source>
        <dbReference type="PROSITE-ProRule" id="PRU00267"/>
    </source>
</evidence>
<feature type="region of interest" description="Disordered" evidence="3">
    <location>
        <begin position="50"/>
        <end position="169"/>
    </location>
</feature>
<evidence type="ECO:0000256" key="2">
    <source>
        <dbReference type="SAM" id="Coils"/>
    </source>
</evidence>
<evidence type="ECO:0000313" key="5">
    <source>
        <dbReference type="EMBL" id="KAG5167245.1"/>
    </source>
</evidence>